<evidence type="ECO:0000313" key="9">
    <source>
        <dbReference type="EMBL" id="NJP01947.1"/>
    </source>
</evidence>
<sequence length="229" mass="24493">MCVNKLQQVGITGITAVAIALVGGCATESSRALPVAKVESASVAYSGVRYPMAVGKFDNRSSYMRGIFSDGVDRLGGQAKTTLITHLQQTNRFTVLDRDNMDEIQREASIKATSQHLKGADYVVTGDVTEFGRKEVGDQQLFGLLGRGKSQIAYAKVALNIVNISTSEVVYSTQGAGEYQLSNREVIGFGGTASYDSTLNGKVLDLAMREAVNNMVRALDSGAWKPVAN</sequence>
<keyword evidence="7" id="KW-0564">Palmitate</keyword>
<evidence type="ECO:0000256" key="6">
    <source>
        <dbReference type="ARBA" id="ARBA00023136"/>
    </source>
</evidence>
<accession>A0ABX0YF99</accession>
<dbReference type="Gene3D" id="3.40.50.10610">
    <property type="entry name" value="ABC-type transport auxiliary lipoprotein component"/>
    <property type="match status" value="1"/>
</dbReference>
<keyword evidence="8" id="KW-0449">Lipoprotein</keyword>
<protein>
    <recommendedName>
        <fullName evidence="3">Curli production assembly/transport component CsgG</fullName>
    </recommendedName>
</protein>
<comment type="similarity">
    <text evidence="2">Belongs to the CsgG family.</text>
</comment>
<keyword evidence="6" id="KW-0472">Membrane</keyword>
<evidence type="ECO:0000256" key="7">
    <source>
        <dbReference type="ARBA" id="ARBA00023139"/>
    </source>
</evidence>
<organism evidence="9 10">
    <name type="scientific">Pseudomonas quercus</name>
    <dbReference type="NCBI Taxonomy" id="2722792"/>
    <lineage>
        <taxon>Bacteria</taxon>
        <taxon>Pseudomonadati</taxon>
        <taxon>Pseudomonadota</taxon>
        <taxon>Gammaproteobacteria</taxon>
        <taxon>Pseudomonadales</taxon>
        <taxon>Pseudomonadaceae</taxon>
        <taxon>Pseudomonas</taxon>
    </lineage>
</organism>
<evidence type="ECO:0000313" key="10">
    <source>
        <dbReference type="Proteomes" id="UP000746535"/>
    </source>
</evidence>
<dbReference type="Pfam" id="PF03783">
    <property type="entry name" value="CsgG"/>
    <property type="match status" value="1"/>
</dbReference>
<dbReference type="Proteomes" id="UP000746535">
    <property type="component" value="Unassembled WGS sequence"/>
</dbReference>
<keyword evidence="4" id="KW-1003">Cell membrane</keyword>
<name>A0ABX0YF99_9PSED</name>
<dbReference type="PANTHER" id="PTHR41164:SF1">
    <property type="entry name" value="CURLI PRODUCTION ASSEMBLY_TRANSPORT COMPONENT CSGG"/>
    <property type="match status" value="1"/>
</dbReference>
<evidence type="ECO:0000256" key="8">
    <source>
        <dbReference type="ARBA" id="ARBA00023288"/>
    </source>
</evidence>
<evidence type="ECO:0000256" key="4">
    <source>
        <dbReference type="ARBA" id="ARBA00022475"/>
    </source>
</evidence>
<dbReference type="InterPro" id="IPR005534">
    <property type="entry name" value="Curli_assmbl/transp-comp_CsgG"/>
</dbReference>
<evidence type="ECO:0000256" key="1">
    <source>
        <dbReference type="ARBA" id="ARBA00003989"/>
    </source>
</evidence>
<evidence type="ECO:0000256" key="3">
    <source>
        <dbReference type="ARBA" id="ARBA00014028"/>
    </source>
</evidence>
<comment type="function">
    <text evidence="1">May be involved in the biogenesis of curli organelles.</text>
</comment>
<evidence type="ECO:0000256" key="5">
    <source>
        <dbReference type="ARBA" id="ARBA00022729"/>
    </source>
</evidence>
<keyword evidence="5" id="KW-0732">Signal</keyword>
<reference evidence="9 10" key="1">
    <citation type="submission" date="2020-03" db="EMBL/GenBank/DDBJ databases">
        <authorList>
            <person name="Wang L."/>
            <person name="He N."/>
            <person name="Li Y."/>
            <person name="Fang Y."/>
            <person name="Zhang F."/>
        </authorList>
    </citation>
    <scope>NUCLEOTIDE SEQUENCE [LARGE SCALE GENOMIC DNA]</scope>
    <source>
        <strain evidence="10">hsmgli-8</strain>
    </source>
</reference>
<dbReference type="EMBL" id="JAAVJI010000007">
    <property type="protein sequence ID" value="NJP01947.1"/>
    <property type="molecule type" value="Genomic_DNA"/>
</dbReference>
<evidence type="ECO:0000256" key="2">
    <source>
        <dbReference type="ARBA" id="ARBA00008899"/>
    </source>
</evidence>
<dbReference type="PROSITE" id="PS51257">
    <property type="entry name" value="PROKAR_LIPOPROTEIN"/>
    <property type="match status" value="1"/>
</dbReference>
<comment type="caution">
    <text evidence="9">The sequence shown here is derived from an EMBL/GenBank/DDBJ whole genome shotgun (WGS) entry which is preliminary data.</text>
</comment>
<dbReference type="PANTHER" id="PTHR41164">
    <property type="entry name" value="CURLI PRODUCTION ASSEMBLY/TRANSPORT COMPONENT CSGG"/>
    <property type="match status" value="1"/>
</dbReference>
<keyword evidence="10" id="KW-1185">Reference proteome</keyword>
<gene>
    <name evidence="9" type="ORF">HBH25_13930</name>
</gene>
<dbReference type="SUPFAM" id="SSF52964">
    <property type="entry name" value="TolB, N-terminal domain"/>
    <property type="match status" value="1"/>
</dbReference>
<proteinExistence type="inferred from homology"/>